<comment type="catalytic activity">
    <reaction evidence="1 9">
        <text>N-(5-phospho-beta-D-ribosyl)anthranilate = 1-(2-carboxyphenylamino)-1-deoxy-D-ribulose 5-phosphate</text>
        <dbReference type="Rhea" id="RHEA:21540"/>
        <dbReference type="ChEBI" id="CHEBI:18277"/>
        <dbReference type="ChEBI" id="CHEBI:58613"/>
        <dbReference type="EC" id="5.3.1.24"/>
    </reaction>
</comment>
<dbReference type="EC" id="5.3.1.24" evidence="3 9"/>
<dbReference type="InterPro" id="IPR011060">
    <property type="entry name" value="RibuloseP-bd_barrel"/>
</dbReference>
<name>A0A6I4TLK0_9SPHN</name>
<evidence type="ECO:0000256" key="5">
    <source>
        <dbReference type="ARBA" id="ARBA00022605"/>
    </source>
</evidence>
<dbReference type="CDD" id="cd00405">
    <property type="entry name" value="PRAI"/>
    <property type="match status" value="1"/>
</dbReference>
<evidence type="ECO:0000256" key="9">
    <source>
        <dbReference type="HAMAP-Rule" id="MF_00135"/>
    </source>
</evidence>
<dbReference type="InterPro" id="IPR001240">
    <property type="entry name" value="PRAI_dom"/>
</dbReference>
<keyword evidence="6 9" id="KW-0822">Tryptophan biosynthesis</keyword>
<evidence type="ECO:0000259" key="10">
    <source>
        <dbReference type="Pfam" id="PF00697"/>
    </source>
</evidence>
<gene>
    <name evidence="9" type="primary">trpF</name>
    <name evidence="11" type="ORF">GRI34_03380</name>
</gene>
<dbReference type="PANTHER" id="PTHR42894">
    <property type="entry name" value="N-(5'-PHOSPHORIBOSYL)ANTHRANILATE ISOMERASE"/>
    <property type="match status" value="1"/>
</dbReference>
<evidence type="ECO:0000313" key="11">
    <source>
        <dbReference type="EMBL" id="MXO95458.1"/>
    </source>
</evidence>
<sequence>MTDVAIKICGISTPDALDAATAARADFVGLVFFPPSPRHVDGYAAAALAARAGSTIGRVGLFVDADDGLIGESVRAGRLDAIQLHGEETPERVAQVKERFGLPVWKAIPVATARDVEKAKAHDGVADLLLFDARTPKDAALPGGMGLSFDWSLLSAWRGKPGWGLAGGLSAANVAGALAKTGAPLLDTSSGVETAPGHKDPEMIRAFCKAARNA</sequence>
<organism evidence="11 12">
    <name type="scientific">Qipengyuania aquimaris</name>
    <dbReference type="NCBI Taxonomy" id="255984"/>
    <lineage>
        <taxon>Bacteria</taxon>
        <taxon>Pseudomonadati</taxon>
        <taxon>Pseudomonadota</taxon>
        <taxon>Alphaproteobacteria</taxon>
        <taxon>Sphingomonadales</taxon>
        <taxon>Erythrobacteraceae</taxon>
        <taxon>Qipengyuania</taxon>
    </lineage>
</organism>
<dbReference type="AlphaFoldDB" id="A0A6I4TLK0"/>
<evidence type="ECO:0000256" key="4">
    <source>
        <dbReference type="ARBA" id="ARBA00022272"/>
    </source>
</evidence>
<dbReference type="HAMAP" id="MF_00135">
    <property type="entry name" value="PRAI"/>
    <property type="match status" value="1"/>
</dbReference>
<accession>A0A6I4TLK0</accession>
<dbReference type="GO" id="GO:0004640">
    <property type="term" value="F:phosphoribosylanthranilate isomerase activity"/>
    <property type="evidence" value="ECO:0007669"/>
    <property type="project" value="UniProtKB-UniRule"/>
</dbReference>
<dbReference type="RefSeq" id="WP_160594733.1">
    <property type="nucleotide sequence ID" value="NZ_WTYI01000001.1"/>
</dbReference>
<dbReference type="PANTHER" id="PTHR42894:SF1">
    <property type="entry name" value="N-(5'-PHOSPHORIBOSYL)ANTHRANILATE ISOMERASE"/>
    <property type="match status" value="1"/>
</dbReference>
<dbReference type="Gene3D" id="3.20.20.70">
    <property type="entry name" value="Aldolase class I"/>
    <property type="match status" value="1"/>
</dbReference>
<dbReference type="GO" id="GO:0000162">
    <property type="term" value="P:L-tryptophan biosynthetic process"/>
    <property type="evidence" value="ECO:0007669"/>
    <property type="project" value="UniProtKB-UniRule"/>
</dbReference>
<dbReference type="OrthoDB" id="9796196at2"/>
<keyword evidence="8 9" id="KW-0413">Isomerase</keyword>
<dbReference type="NCBIfam" id="NF002295">
    <property type="entry name" value="PRK01222.1-1"/>
    <property type="match status" value="1"/>
</dbReference>
<comment type="similarity">
    <text evidence="9">Belongs to the TrpF family.</text>
</comment>
<dbReference type="SUPFAM" id="SSF51366">
    <property type="entry name" value="Ribulose-phoshate binding barrel"/>
    <property type="match status" value="1"/>
</dbReference>
<dbReference type="Pfam" id="PF00697">
    <property type="entry name" value="PRAI"/>
    <property type="match status" value="1"/>
</dbReference>
<evidence type="ECO:0000256" key="7">
    <source>
        <dbReference type="ARBA" id="ARBA00023141"/>
    </source>
</evidence>
<dbReference type="EMBL" id="WTYI01000001">
    <property type="protein sequence ID" value="MXO95458.1"/>
    <property type="molecule type" value="Genomic_DNA"/>
</dbReference>
<evidence type="ECO:0000256" key="1">
    <source>
        <dbReference type="ARBA" id="ARBA00001164"/>
    </source>
</evidence>
<evidence type="ECO:0000256" key="2">
    <source>
        <dbReference type="ARBA" id="ARBA00004664"/>
    </source>
</evidence>
<dbReference type="InterPro" id="IPR013785">
    <property type="entry name" value="Aldolase_TIM"/>
</dbReference>
<reference evidence="11 12" key="1">
    <citation type="submission" date="2019-12" db="EMBL/GenBank/DDBJ databases">
        <title>Genomic-based taxomic classification of the family Erythrobacteraceae.</title>
        <authorList>
            <person name="Xu L."/>
        </authorList>
    </citation>
    <scope>NUCLEOTIDE SEQUENCE [LARGE SCALE GENOMIC DNA]</scope>
    <source>
        <strain evidence="11 12">JCM 12189</strain>
    </source>
</reference>
<dbReference type="InterPro" id="IPR044643">
    <property type="entry name" value="TrpF_fam"/>
</dbReference>
<dbReference type="Proteomes" id="UP000432727">
    <property type="component" value="Unassembled WGS sequence"/>
</dbReference>
<protein>
    <recommendedName>
        <fullName evidence="4 9">N-(5'-phosphoribosyl)anthranilate isomerase</fullName>
        <shortName evidence="9">PRAI</shortName>
        <ecNumber evidence="3 9">5.3.1.24</ecNumber>
    </recommendedName>
</protein>
<feature type="domain" description="N-(5'phosphoribosyl) anthranilate isomerase (PRAI)" evidence="10">
    <location>
        <begin position="6"/>
        <end position="209"/>
    </location>
</feature>
<keyword evidence="12" id="KW-1185">Reference proteome</keyword>
<evidence type="ECO:0000256" key="3">
    <source>
        <dbReference type="ARBA" id="ARBA00012572"/>
    </source>
</evidence>
<evidence type="ECO:0000256" key="6">
    <source>
        <dbReference type="ARBA" id="ARBA00022822"/>
    </source>
</evidence>
<keyword evidence="5 9" id="KW-0028">Amino-acid biosynthesis</keyword>
<evidence type="ECO:0000256" key="8">
    <source>
        <dbReference type="ARBA" id="ARBA00023235"/>
    </source>
</evidence>
<keyword evidence="7 9" id="KW-0057">Aromatic amino acid biosynthesis</keyword>
<comment type="pathway">
    <text evidence="2 9">Amino-acid biosynthesis; L-tryptophan biosynthesis; L-tryptophan from chorismate: step 3/5.</text>
</comment>
<comment type="caution">
    <text evidence="11">The sequence shown here is derived from an EMBL/GenBank/DDBJ whole genome shotgun (WGS) entry which is preliminary data.</text>
</comment>
<dbReference type="UniPathway" id="UPA00035">
    <property type="reaction ID" value="UER00042"/>
</dbReference>
<proteinExistence type="inferred from homology"/>
<evidence type="ECO:0000313" key="12">
    <source>
        <dbReference type="Proteomes" id="UP000432727"/>
    </source>
</evidence>